<protein>
    <submittedName>
        <fullName evidence="6">Dynein regulatory complex subunit 5-like</fullName>
    </submittedName>
</protein>
<proteinExistence type="predicted"/>
<accession>A0A0R3TMF2</accession>
<keyword evidence="5" id="KW-1185">Reference proteome</keyword>
<evidence type="ECO:0000313" key="4">
    <source>
        <dbReference type="EMBL" id="VDO04467.1"/>
    </source>
</evidence>
<dbReference type="EMBL" id="UZAE01012304">
    <property type="protein sequence ID" value="VDO04467.1"/>
    <property type="molecule type" value="Genomic_DNA"/>
</dbReference>
<organism evidence="6">
    <name type="scientific">Rodentolepis nana</name>
    <name type="common">Dwarf tapeworm</name>
    <name type="synonym">Hymenolepis nana</name>
    <dbReference type="NCBI Taxonomy" id="102285"/>
    <lineage>
        <taxon>Eukaryota</taxon>
        <taxon>Metazoa</taxon>
        <taxon>Spiralia</taxon>
        <taxon>Lophotrochozoa</taxon>
        <taxon>Platyhelminthes</taxon>
        <taxon>Cestoda</taxon>
        <taxon>Eucestoda</taxon>
        <taxon>Cyclophyllidea</taxon>
        <taxon>Hymenolepididae</taxon>
        <taxon>Rodentolepis</taxon>
    </lineage>
</organism>
<dbReference type="OrthoDB" id="341587at2759"/>
<dbReference type="STRING" id="102285.A0A0R3TMF2"/>
<dbReference type="InterPro" id="IPR032675">
    <property type="entry name" value="LRR_dom_sf"/>
</dbReference>
<dbReference type="PANTHER" id="PTHR24107">
    <property type="entry name" value="YNEIN REGULATORY COMPLEX SUBUNIT 5"/>
    <property type="match status" value="1"/>
</dbReference>
<name>A0A0R3TMF2_RODNA</name>
<dbReference type="PANTHER" id="PTHR24107:SF20">
    <property type="entry name" value="DYNEIN REGULATORY COMPLEX SUBUNIT 5"/>
    <property type="match status" value="1"/>
</dbReference>
<dbReference type="PROSITE" id="PS51450">
    <property type="entry name" value="LRR"/>
    <property type="match status" value="1"/>
</dbReference>
<evidence type="ECO:0000313" key="6">
    <source>
        <dbReference type="WBParaSite" id="HNAJ_0000849401-mRNA-1"/>
    </source>
</evidence>
<dbReference type="WBParaSite" id="HNAJ_0000849401-mRNA-1">
    <property type="protein sequence ID" value="HNAJ_0000849401-mRNA-1"/>
    <property type="gene ID" value="HNAJ_0000849401"/>
</dbReference>
<keyword evidence="2" id="KW-0963">Cytoplasm</keyword>
<keyword evidence="3" id="KW-0206">Cytoskeleton</keyword>
<reference evidence="4 5" key="2">
    <citation type="submission" date="2018-11" db="EMBL/GenBank/DDBJ databases">
        <authorList>
            <consortium name="Pathogen Informatics"/>
        </authorList>
    </citation>
    <scope>NUCLEOTIDE SEQUENCE [LARGE SCALE GENOMIC DNA]</scope>
</reference>
<evidence type="ECO:0000313" key="5">
    <source>
        <dbReference type="Proteomes" id="UP000278807"/>
    </source>
</evidence>
<dbReference type="AlphaFoldDB" id="A0A0R3TMF2"/>
<gene>
    <name evidence="4" type="ORF">HNAJ_LOCUS8490</name>
</gene>
<dbReference type="Gene3D" id="3.80.10.10">
    <property type="entry name" value="Ribonuclease Inhibitor"/>
    <property type="match status" value="2"/>
</dbReference>
<dbReference type="Proteomes" id="UP000278807">
    <property type="component" value="Unassembled WGS sequence"/>
</dbReference>
<dbReference type="InterPro" id="IPR052410">
    <property type="entry name" value="DRC5"/>
</dbReference>
<evidence type="ECO:0000256" key="3">
    <source>
        <dbReference type="ARBA" id="ARBA00023212"/>
    </source>
</evidence>
<evidence type="ECO:0000256" key="2">
    <source>
        <dbReference type="ARBA" id="ARBA00022490"/>
    </source>
</evidence>
<dbReference type="Pfam" id="PF13516">
    <property type="entry name" value="LRR_6"/>
    <property type="match status" value="3"/>
</dbReference>
<dbReference type="SUPFAM" id="SSF52047">
    <property type="entry name" value="RNI-like"/>
    <property type="match status" value="1"/>
</dbReference>
<comment type="subcellular location">
    <subcellularLocation>
        <location evidence="1">Cytoplasm</location>
        <location evidence="1">Cytoskeleton</location>
    </subcellularLocation>
</comment>
<dbReference type="GO" id="GO:0005856">
    <property type="term" value="C:cytoskeleton"/>
    <property type="evidence" value="ECO:0007669"/>
    <property type="project" value="UniProtKB-SubCell"/>
</dbReference>
<evidence type="ECO:0000256" key="1">
    <source>
        <dbReference type="ARBA" id="ARBA00004245"/>
    </source>
</evidence>
<dbReference type="SMART" id="SM00368">
    <property type="entry name" value="LRR_RI"/>
    <property type="match status" value="5"/>
</dbReference>
<sequence length="544" mass="61493">MNPDAPELEEVRESRTLSFLKKNTFQSRENGSFIFSDKINEFERILANRRFKAEDRNFDPDKVPPLKDLSLKQIIENFSFDCSAVHCLNKDQLKQVLDTLPTTIPLKVAASAISDGPFWKRMALSRWKVVDIARHGNSWKRAFFEKHVEQTIEEFIPGDTAPSSVDETLDYAANYIQSIKIKEMLPPTKDSKLKEKFPFVKTKKNVTSYDDDSQWDFEINEDESSSSEDEEEYADPQADHLDLGPVIDKLTNLTHLSVQYRVRDAGFDFEWDDFLFTGQDCISFSKVVGAHKLLTVLELKNRVDCSKCRVLARHLINHPSLTVLNLSHNVISDLGARSLSKLISGRSRIECLDLTDNQLGIKGGAAIGQALGKENCTITKLNLRLNRIKDAGAISIAKALQRNKRLKELNLAANGFGDPSFNAFGEALSYNSGLEKFDLSNNSISVEAGKRFQEYVACNKSLIYLDLRLTGISQDFELLLQKNIEKNHKFLQKQEENAETNYITISGLTNVAVNERNLDLEAVKPKPHLFVTNTTSLLLDAPMH</sequence>
<reference evidence="6" key="1">
    <citation type="submission" date="2017-02" db="UniProtKB">
        <authorList>
            <consortium name="WormBaseParasite"/>
        </authorList>
    </citation>
    <scope>IDENTIFICATION</scope>
</reference>
<dbReference type="InterPro" id="IPR001611">
    <property type="entry name" value="Leu-rich_rpt"/>
</dbReference>